<keyword evidence="1" id="KW-0614">Plasmid</keyword>
<keyword evidence="2" id="KW-1185">Reference proteome</keyword>
<reference evidence="1 2" key="1">
    <citation type="journal article" date="2018" name="Front. Microbiol.">
        <title>Hydrolytic Capabilities as a Key to Environmental Success: Chitinolytic and Cellulolytic Acidobacteria From Acidic Sub-arctic Soils and Boreal Peatlands.</title>
        <authorList>
            <person name="Belova S.E."/>
            <person name="Ravin N.V."/>
            <person name="Pankratov T.A."/>
            <person name="Rakitin A.L."/>
            <person name="Ivanova A.A."/>
            <person name="Beletsky A.V."/>
            <person name="Mardanov A.V."/>
            <person name="Sinninghe Damste J.S."/>
            <person name="Dedysh S.N."/>
        </authorList>
    </citation>
    <scope>NUCLEOTIDE SEQUENCE [LARGE SCALE GENOMIC DNA]</scope>
    <source>
        <strain evidence="1 2">SBC82</strain>
        <plasmid evidence="2">pacpol4</plasmid>
    </source>
</reference>
<organism evidence="1 2">
    <name type="scientific">Acidisarcina polymorpha</name>
    <dbReference type="NCBI Taxonomy" id="2211140"/>
    <lineage>
        <taxon>Bacteria</taxon>
        <taxon>Pseudomonadati</taxon>
        <taxon>Acidobacteriota</taxon>
        <taxon>Terriglobia</taxon>
        <taxon>Terriglobales</taxon>
        <taxon>Acidobacteriaceae</taxon>
        <taxon>Acidisarcina</taxon>
    </lineage>
</organism>
<protein>
    <submittedName>
        <fullName evidence="1">Uncharacterized protein</fullName>
    </submittedName>
</protein>
<dbReference type="Proteomes" id="UP000253606">
    <property type="component" value="Plasmid pACPOL4"/>
</dbReference>
<gene>
    <name evidence="1" type="ORF">ACPOL_6936</name>
</gene>
<accession>A0A2Z5GB36</accession>
<proteinExistence type="predicted"/>
<sequence>MRSLAVRMIQSQYDRFVSYANRYELTYHDAIKKLLDSAGE</sequence>
<evidence type="ECO:0000313" key="1">
    <source>
        <dbReference type="EMBL" id="AXC16140.1"/>
    </source>
</evidence>
<name>A0A2Z5GB36_9BACT</name>
<dbReference type="EMBL" id="CP030843">
    <property type="protein sequence ID" value="AXC16140.1"/>
    <property type="molecule type" value="Genomic_DNA"/>
</dbReference>
<evidence type="ECO:0000313" key="2">
    <source>
        <dbReference type="Proteomes" id="UP000253606"/>
    </source>
</evidence>
<dbReference type="KEGG" id="abas:ACPOL_6936"/>
<dbReference type="AlphaFoldDB" id="A0A2Z5GB36"/>
<geneLocation type="plasmid" evidence="2">
    <name>pacpol4</name>
</geneLocation>